<dbReference type="AlphaFoldDB" id="A0A8X7BPZ6"/>
<dbReference type="EMBL" id="BMAV01001199">
    <property type="protein sequence ID" value="GFY39078.1"/>
    <property type="molecule type" value="Genomic_DNA"/>
</dbReference>
<gene>
    <name evidence="1" type="primary">NCL1_36405</name>
    <name evidence="1" type="ORF">TNIN_323361</name>
</gene>
<protein>
    <submittedName>
        <fullName evidence="1">Uncharacterized protein</fullName>
    </submittedName>
</protein>
<evidence type="ECO:0000313" key="1">
    <source>
        <dbReference type="EMBL" id="GFY39078.1"/>
    </source>
</evidence>
<reference evidence="1" key="1">
    <citation type="submission" date="2020-08" db="EMBL/GenBank/DDBJ databases">
        <title>Multicomponent nature underlies the extraordinary mechanical properties of spider dragline silk.</title>
        <authorList>
            <person name="Kono N."/>
            <person name="Nakamura H."/>
            <person name="Mori M."/>
            <person name="Yoshida Y."/>
            <person name="Ohtoshi R."/>
            <person name="Malay A.D."/>
            <person name="Moran D.A.P."/>
            <person name="Tomita M."/>
            <person name="Numata K."/>
            <person name="Arakawa K."/>
        </authorList>
    </citation>
    <scope>NUCLEOTIDE SEQUENCE</scope>
</reference>
<proteinExistence type="predicted"/>
<keyword evidence="2" id="KW-1185">Reference proteome</keyword>
<organism evidence="1 2">
    <name type="scientific">Trichonephila inaurata madagascariensis</name>
    <dbReference type="NCBI Taxonomy" id="2747483"/>
    <lineage>
        <taxon>Eukaryota</taxon>
        <taxon>Metazoa</taxon>
        <taxon>Ecdysozoa</taxon>
        <taxon>Arthropoda</taxon>
        <taxon>Chelicerata</taxon>
        <taxon>Arachnida</taxon>
        <taxon>Araneae</taxon>
        <taxon>Araneomorphae</taxon>
        <taxon>Entelegynae</taxon>
        <taxon>Araneoidea</taxon>
        <taxon>Nephilidae</taxon>
        <taxon>Trichonephila</taxon>
        <taxon>Trichonephila inaurata</taxon>
    </lineage>
</organism>
<dbReference type="OrthoDB" id="6450134at2759"/>
<comment type="caution">
    <text evidence="1">The sequence shown here is derived from an EMBL/GenBank/DDBJ whole genome shotgun (WGS) entry which is preliminary data.</text>
</comment>
<evidence type="ECO:0000313" key="2">
    <source>
        <dbReference type="Proteomes" id="UP000886998"/>
    </source>
</evidence>
<name>A0A8X7BPZ6_9ARAC</name>
<accession>A0A8X7BPZ6</accession>
<dbReference type="Proteomes" id="UP000886998">
    <property type="component" value="Unassembled WGS sequence"/>
</dbReference>
<sequence length="124" mass="14479">MVPITATETEDRVKNIHFCMNRYSGSQMQFSDAVQYCGYFAEHTQFGKTIRHKQRISNYNPLEYTYDYYTDKTCSHTKYTPGVYGPATITYVGRNAWVIARCILDTSRLNERQTIELLQACCYL</sequence>